<name>A0ABV2K3Z6_SPOPS</name>
<dbReference type="EMBL" id="JBEPME010000001">
    <property type="protein sequence ID" value="MET3655797.1"/>
    <property type="molecule type" value="Genomic_DNA"/>
</dbReference>
<reference evidence="1 2" key="1">
    <citation type="submission" date="2024-06" db="EMBL/GenBank/DDBJ databases">
        <title>Sorghum-associated microbial communities from plants grown in Nebraska, USA.</title>
        <authorList>
            <person name="Schachtman D."/>
        </authorList>
    </citation>
    <scope>NUCLEOTIDE SEQUENCE [LARGE SCALE GENOMIC DNA]</scope>
    <source>
        <strain evidence="1 2">1288</strain>
    </source>
</reference>
<organism evidence="1 2">
    <name type="scientific">Sporosarcina psychrophila</name>
    <name type="common">Bacillus psychrophilus</name>
    <dbReference type="NCBI Taxonomy" id="1476"/>
    <lineage>
        <taxon>Bacteria</taxon>
        <taxon>Bacillati</taxon>
        <taxon>Bacillota</taxon>
        <taxon>Bacilli</taxon>
        <taxon>Bacillales</taxon>
        <taxon>Caryophanaceae</taxon>
        <taxon>Sporosarcina</taxon>
    </lineage>
</organism>
<proteinExistence type="predicted"/>
<gene>
    <name evidence="1" type="ORF">ABIC55_000881</name>
</gene>
<accession>A0ABV2K3Z6</accession>
<protein>
    <submittedName>
        <fullName evidence="1">Uncharacterized protein</fullName>
    </submittedName>
</protein>
<evidence type="ECO:0000313" key="1">
    <source>
        <dbReference type="EMBL" id="MET3655797.1"/>
    </source>
</evidence>
<sequence>MLKRYLLNLNIQSNGDYDVHKEGCNNFLSSNFVELGNHLICESALRKAKGLYTVRKIDSCKYCVLACHTS</sequence>
<dbReference type="Proteomes" id="UP001549104">
    <property type="component" value="Unassembled WGS sequence"/>
</dbReference>
<keyword evidence="2" id="KW-1185">Reference proteome</keyword>
<comment type="caution">
    <text evidence="1">The sequence shown here is derived from an EMBL/GenBank/DDBJ whole genome shotgun (WGS) entry which is preliminary data.</text>
</comment>
<evidence type="ECO:0000313" key="2">
    <source>
        <dbReference type="Proteomes" id="UP001549104"/>
    </source>
</evidence>